<keyword evidence="1" id="KW-0614">Plasmid</keyword>
<evidence type="ECO:0000313" key="2">
    <source>
        <dbReference type="Proteomes" id="UP000692816"/>
    </source>
</evidence>
<proteinExistence type="predicted"/>
<reference evidence="1 2" key="1">
    <citation type="journal article" date="2021" name="Int. J. Syst. Evol. Microbiol.">
        <title>Bradyrhizobium septentrionale sp. nov. (sv. septentrionale) and Bradyrhizobium quebecense sp. nov. (sv. septentrionale) associated with legumes native to Canada possess rearranged symbiosis genes and numerous insertion sequences.</title>
        <authorList>
            <person name="Bromfield E.S.P."/>
            <person name="Cloutier S."/>
        </authorList>
    </citation>
    <scope>NUCLEOTIDE SEQUENCE [LARGE SCALE GENOMIC DNA]</scope>
    <source>
        <strain evidence="1 2">12S5</strain>
    </source>
</reference>
<evidence type="ECO:0000313" key="1">
    <source>
        <dbReference type="EMBL" id="UGY07451.1"/>
    </source>
</evidence>
<sequence length="165" mass="17886">METIDIFYQGHGIREIEHIEVAADHTVAAVKALLIEKHGCENDIFVFAEDHDGVVEEHITIRDLAGPAGAKLHLHYCRHVDVSVNFAGRTVTHQFGPGTTVAKVKHWAAVKQFGMTPDEAGEHVLQIAGIKDRPSPGTHIGTLTACPACSVRFDLVPDQRVNGAA</sequence>
<keyword evidence="2" id="KW-1185">Reference proteome</keyword>
<name>A0ACD3VLM8_9BRAD</name>
<protein>
    <submittedName>
        <fullName evidence="1">Uncharacterized protein</fullName>
    </submittedName>
</protein>
<geneLocation type="plasmid" evidence="1 2">
    <name>pBq12S5</name>
</geneLocation>
<accession>A0ACD3VLM8</accession>
<dbReference type="EMBL" id="CP088283">
    <property type="protein sequence ID" value="UGY07451.1"/>
    <property type="molecule type" value="Genomic_DNA"/>
</dbReference>
<dbReference type="Proteomes" id="UP000692816">
    <property type="component" value="Plasmid pBq12S5"/>
</dbReference>
<organism evidence="1 2">
    <name type="scientific">Bradyrhizobium quebecense</name>
    <dbReference type="NCBI Taxonomy" id="2748629"/>
    <lineage>
        <taxon>Bacteria</taxon>
        <taxon>Pseudomonadati</taxon>
        <taxon>Pseudomonadota</taxon>
        <taxon>Alphaproteobacteria</taxon>
        <taxon>Hyphomicrobiales</taxon>
        <taxon>Nitrobacteraceae</taxon>
        <taxon>Bradyrhizobium</taxon>
    </lineage>
</organism>
<gene>
    <name evidence="1" type="ORF">J4P68_0040470</name>
</gene>